<gene>
    <name evidence="1" type="ORF">KIH79_09625</name>
</gene>
<evidence type="ECO:0000313" key="2">
    <source>
        <dbReference type="Proteomes" id="UP000700815"/>
    </source>
</evidence>
<dbReference type="Proteomes" id="UP000700815">
    <property type="component" value="Unassembled WGS sequence"/>
</dbReference>
<reference evidence="1 2" key="1">
    <citation type="submission" date="2021-05" db="EMBL/GenBank/DDBJ databases">
        <title>Phylogenetic classification of ten novel species belonging to the genus Bifidobacterium comprising B. colchicus sp. nov., B. abeli sp. nov., B. bicoloris sp. nov., B. guerezis sp. nov., B. rosaliae sp. nov., B. santillanensis sp. nov., B. argentati sp. nov., B. amazzoni sp. nov., B. pluviali sp. nov., and B. pinnaculum sp. nov.</title>
        <authorList>
            <person name="Lugli G.A."/>
            <person name="Ruiz Garcia L."/>
            <person name="Margolles A."/>
            <person name="Ventura M."/>
        </authorList>
    </citation>
    <scope>NUCLEOTIDE SEQUENCE [LARGE SCALE GENOMIC DNA]</scope>
    <source>
        <strain evidence="1 2">82T10</strain>
    </source>
</reference>
<keyword evidence="2" id="KW-1185">Reference proteome</keyword>
<comment type="caution">
    <text evidence="1">The sequence shown here is derived from an EMBL/GenBank/DDBJ whole genome shotgun (WGS) entry which is preliminary data.</text>
</comment>
<evidence type="ECO:0000313" key="1">
    <source>
        <dbReference type="EMBL" id="MBW3093171.1"/>
    </source>
</evidence>
<name>A0ABS6WIW4_9BIFI</name>
<sequence length="293" mass="32780">MSRRVRCGQVIRPHRGLYADATYWNGLNPAVQTVHMAKALSLRHPGWVFAGPTAAAIYRFDHQWSIHRPGLYVADSVRSSGPRCGLNYISMSSIPSTVVGGVTVTSVPRTLVDCGLLLPFCQALAIFDSALLRSGVTKDEVREFCSGVRRDCTPVSRLLDYADPRSENGGESLLRAVIVEDGFMIPVLQHVFVNPNDPNEWYRADFVWFLRDGRIIVAEYDGMAKYTDPAMTNRQSIRTVVNRQTRRERALLTWGKVDVIVRVDYDDVVRRTPVTIKLTEAGVPRAGEPFRSG</sequence>
<protein>
    <submittedName>
        <fullName evidence="1">CTP synthase</fullName>
    </submittedName>
</protein>
<proteinExistence type="predicted"/>
<organism evidence="1 2">
    <name type="scientific">Bifidobacterium miconis</name>
    <dbReference type="NCBI Taxonomy" id="2834435"/>
    <lineage>
        <taxon>Bacteria</taxon>
        <taxon>Bacillati</taxon>
        <taxon>Actinomycetota</taxon>
        <taxon>Actinomycetes</taxon>
        <taxon>Bifidobacteriales</taxon>
        <taxon>Bifidobacteriaceae</taxon>
        <taxon>Bifidobacterium</taxon>
    </lineage>
</organism>
<accession>A0ABS6WIW4</accession>
<dbReference type="EMBL" id="JAHBBH010000030">
    <property type="protein sequence ID" value="MBW3093171.1"/>
    <property type="molecule type" value="Genomic_DNA"/>
</dbReference>